<dbReference type="AlphaFoldDB" id="K1PRM8"/>
<sequence>MNHAIFKKNIFYRVKNDSNDDCRYGAFRDGDNCKEASTIEHIKSETTVTHDVINITNQTILDIYAVETNQDDLARILSSEFQKI</sequence>
<dbReference type="InParanoid" id="K1PRM8"/>
<dbReference type="EMBL" id="JH816673">
    <property type="protein sequence ID" value="EKC26932.1"/>
    <property type="molecule type" value="Genomic_DNA"/>
</dbReference>
<protein>
    <submittedName>
        <fullName evidence="1">Uncharacterized protein</fullName>
    </submittedName>
</protein>
<evidence type="ECO:0000313" key="1">
    <source>
        <dbReference type="EMBL" id="EKC26932.1"/>
    </source>
</evidence>
<proteinExistence type="predicted"/>
<accession>K1PRM8</accession>
<name>K1PRM8_MAGGI</name>
<reference evidence="1" key="1">
    <citation type="journal article" date="2012" name="Nature">
        <title>The oyster genome reveals stress adaptation and complexity of shell formation.</title>
        <authorList>
            <person name="Zhang G."/>
            <person name="Fang X."/>
            <person name="Guo X."/>
            <person name="Li L."/>
            <person name="Luo R."/>
            <person name="Xu F."/>
            <person name="Yang P."/>
            <person name="Zhang L."/>
            <person name="Wang X."/>
            <person name="Qi H."/>
            <person name="Xiong Z."/>
            <person name="Que H."/>
            <person name="Xie Y."/>
            <person name="Holland P.W."/>
            <person name="Paps J."/>
            <person name="Zhu Y."/>
            <person name="Wu F."/>
            <person name="Chen Y."/>
            <person name="Wang J."/>
            <person name="Peng C."/>
            <person name="Meng J."/>
            <person name="Yang L."/>
            <person name="Liu J."/>
            <person name="Wen B."/>
            <person name="Zhang N."/>
            <person name="Huang Z."/>
            <person name="Zhu Q."/>
            <person name="Feng Y."/>
            <person name="Mount A."/>
            <person name="Hedgecock D."/>
            <person name="Xu Z."/>
            <person name="Liu Y."/>
            <person name="Domazet-Loso T."/>
            <person name="Du Y."/>
            <person name="Sun X."/>
            <person name="Zhang S."/>
            <person name="Liu B."/>
            <person name="Cheng P."/>
            <person name="Jiang X."/>
            <person name="Li J."/>
            <person name="Fan D."/>
            <person name="Wang W."/>
            <person name="Fu W."/>
            <person name="Wang T."/>
            <person name="Wang B."/>
            <person name="Zhang J."/>
            <person name="Peng Z."/>
            <person name="Li Y."/>
            <person name="Li N."/>
            <person name="Wang J."/>
            <person name="Chen M."/>
            <person name="He Y."/>
            <person name="Tan F."/>
            <person name="Song X."/>
            <person name="Zheng Q."/>
            <person name="Huang R."/>
            <person name="Yang H."/>
            <person name="Du X."/>
            <person name="Chen L."/>
            <person name="Yang M."/>
            <person name="Gaffney P.M."/>
            <person name="Wang S."/>
            <person name="Luo L."/>
            <person name="She Z."/>
            <person name="Ming Y."/>
            <person name="Huang W."/>
            <person name="Zhang S."/>
            <person name="Huang B."/>
            <person name="Zhang Y."/>
            <person name="Qu T."/>
            <person name="Ni P."/>
            <person name="Miao G."/>
            <person name="Wang J."/>
            <person name="Wang Q."/>
            <person name="Steinberg C.E."/>
            <person name="Wang H."/>
            <person name="Li N."/>
            <person name="Qian L."/>
            <person name="Zhang G."/>
            <person name="Li Y."/>
            <person name="Yang H."/>
            <person name="Liu X."/>
            <person name="Wang J."/>
            <person name="Yin Y."/>
            <person name="Wang J."/>
        </authorList>
    </citation>
    <scope>NUCLEOTIDE SEQUENCE [LARGE SCALE GENOMIC DNA]</scope>
    <source>
        <strain evidence="1">05x7-T-G4-1.051#20</strain>
    </source>
</reference>
<organism evidence="1">
    <name type="scientific">Magallana gigas</name>
    <name type="common">Pacific oyster</name>
    <name type="synonym">Crassostrea gigas</name>
    <dbReference type="NCBI Taxonomy" id="29159"/>
    <lineage>
        <taxon>Eukaryota</taxon>
        <taxon>Metazoa</taxon>
        <taxon>Spiralia</taxon>
        <taxon>Lophotrochozoa</taxon>
        <taxon>Mollusca</taxon>
        <taxon>Bivalvia</taxon>
        <taxon>Autobranchia</taxon>
        <taxon>Pteriomorphia</taxon>
        <taxon>Ostreida</taxon>
        <taxon>Ostreoidea</taxon>
        <taxon>Ostreidae</taxon>
        <taxon>Magallana</taxon>
    </lineage>
</organism>
<gene>
    <name evidence="1" type="ORF">CGI_10019850</name>
</gene>
<dbReference type="HOGENOM" id="CLU_2529626_0_0_1"/>